<reference evidence="2 3" key="1">
    <citation type="journal article" date="2023" name="Arcadia Sci">
        <title>De novo assembly of a long-read Amblyomma americanum tick genome.</title>
        <authorList>
            <person name="Chou S."/>
            <person name="Poskanzer K.E."/>
            <person name="Rollins M."/>
            <person name="Thuy-Boun P.S."/>
        </authorList>
    </citation>
    <scope>NUCLEOTIDE SEQUENCE [LARGE SCALE GENOMIC DNA]</scope>
    <source>
        <strain evidence="2">F_SG_1</strain>
        <tissue evidence="2">Salivary glands</tissue>
    </source>
</reference>
<keyword evidence="3" id="KW-1185">Reference proteome</keyword>
<accession>A0AAQ4EDW9</accession>
<dbReference type="AlphaFoldDB" id="A0AAQ4EDW9"/>
<organism evidence="2 3">
    <name type="scientific">Amblyomma americanum</name>
    <name type="common">Lone star tick</name>
    <dbReference type="NCBI Taxonomy" id="6943"/>
    <lineage>
        <taxon>Eukaryota</taxon>
        <taxon>Metazoa</taxon>
        <taxon>Ecdysozoa</taxon>
        <taxon>Arthropoda</taxon>
        <taxon>Chelicerata</taxon>
        <taxon>Arachnida</taxon>
        <taxon>Acari</taxon>
        <taxon>Parasitiformes</taxon>
        <taxon>Ixodida</taxon>
        <taxon>Ixodoidea</taxon>
        <taxon>Ixodidae</taxon>
        <taxon>Amblyomminae</taxon>
        <taxon>Amblyomma</taxon>
    </lineage>
</organism>
<dbReference type="EMBL" id="JARKHS020017554">
    <property type="protein sequence ID" value="KAK8772911.1"/>
    <property type="molecule type" value="Genomic_DNA"/>
</dbReference>
<proteinExistence type="predicted"/>
<comment type="caution">
    <text evidence="2">The sequence shown here is derived from an EMBL/GenBank/DDBJ whole genome shotgun (WGS) entry which is preliminary data.</text>
</comment>
<sequence>MASISILAVAAVACLICRKSRRSWRLQTRSKKLSSPQFKDIRRTAGCVPENNGGHERNCGHSTGCNRKNSFPSSGLPKEAGSPDDGTYFVFDLRSS</sequence>
<feature type="region of interest" description="Disordered" evidence="1">
    <location>
        <begin position="52"/>
        <end position="86"/>
    </location>
</feature>
<dbReference type="Proteomes" id="UP001321473">
    <property type="component" value="Unassembled WGS sequence"/>
</dbReference>
<name>A0AAQ4EDW9_AMBAM</name>
<feature type="compositionally biased region" description="Polar residues" evidence="1">
    <location>
        <begin position="60"/>
        <end position="73"/>
    </location>
</feature>
<gene>
    <name evidence="2" type="ORF">V5799_012556</name>
</gene>
<evidence type="ECO:0000313" key="2">
    <source>
        <dbReference type="EMBL" id="KAK8772911.1"/>
    </source>
</evidence>
<protein>
    <submittedName>
        <fullName evidence="2">Uncharacterized protein</fullName>
    </submittedName>
</protein>
<evidence type="ECO:0000256" key="1">
    <source>
        <dbReference type="SAM" id="MobiDB-lite"/>
    </source>
</evidence>
<evidence type="ECO:0000313" key="3">
    <source>
        <dbReference type="Proteomes" id="UP001321473"/>
    </source>
</evidence>